<evidence type="ECO:0000313" key="2">
    <source>
        <dbReference type="Proteomes" id="UP000261948"/>
    </source>
</evidence>
<dbReference type="AlphaFoldDB" id="A0A373FRK8"/>
<organism evidence="1 2">
    <name type="scientific">Comamonas testosteroni</name>
    <name type="common">Pseudomonas testosteroni</name>
    <dbReference type="NCBI Taxonomy" id="285"/>
    <lineage>
        <taxon>Bacteria</taxon>
        <taxon>Pseudomonadati</taxon>
        <taxon>Pseudomonadota</taxon>
        <taxon>Betaproteobacteria</taxon>
        <taxon>Burkholderiales</taxon>
        <taxon>Comamonadaceae</taxon>
        <taxon>Comamonas</taxon>
    </lineage>
</organism>
<comment type="caution">
    <text evidence="1">The sequence shown here is derived from an EMBL/GenBank/DDBJ whole genome shotgun (WGS) entry which is preliminary data.</text>
</comment>
<evidence type="ECO:0000313" key="1">
    <source>
        <dbReference type="EMBL" id="RGE46783.1"/>
    </source>
</evidence>
<sequence length="69" mass="7663">MQCLHGLPAMAHWIMASVPLSLLRRSVDRFFALPCNACGVVWCFVPTGANHHNKTYVPTPFQPRERAGG</sequence>
<proteinExistence type="predicted"/>
<dbReference type="EMBL" id="QURR01000002">
    <property type="protein sequence ID" value="RGE46783.1"/>
    <property type="molecule type" value="Genomic_DNA"/>
</dbReference>
<accession>A0A373FRK8</accession>
<dbReference type="Proteomes" id="UP000261948">
    <property type="component" value="Unassembled WGS sequence"/>
</dbReference>
<protein>
    <submittedName>
        <fullName evidence="1">Uncharacterized protein</fullName>
    </submittedName>
</protein>
<keyword evidence="2" id="KW-1185">Reference proteome</keyword>
<name>A0A373FRK8_COMTE</name>
<gene>
    <name evidence="1" type="ORF">DZC30_03205</name>
</gene>
<reference evidence="1 2" key="1">
    <citation type="submission" date="2018-08" db="EMBL/GenBank/DDBJ databases">
        <title>Comamonas testosteroni strain SWCO2.</title>
        <authorList>
            <person name="Jiang N."/>
            <person name="Zhang X.Z."/>
        </authorList>
    </citation>
    <scope>NUCLEOTIDE SEQUENCE [LARGE SCALE GENOMIC DNA]</scope>
    <source>
        <strain evidence="1 2">SWCO2</strain>
    </source>
</reference>